<feature type="domain" description="DUF4378" evidence="9">
    <location>
        <begin position="1"/>
        <end position="99"/>
    </location>
</feature>
<dbReference type="InterPro" id="IPR025486">
    <property type="entry name" value="DUF4378"/>
</dbReference>
<dbReference type="Proteomes" id="UP000729402">
    <property type="component" value="Unassembled WGS sequence"/>
</dbReference>
<comment type="function">
    <text evidence="6">Required for protein transport from the endoplasmic reticulum to the Golgi apparatus.</text>
</comment>
<dbReference type="PANTHER" id="PTHR11024:SF9">
    <property type="entry name" value="OS03G0831800 PROTEIN"/>
    <property type="match status" value="1"/>
</dbReference>
<evidence type="ECO:0000256" key="1">
    <source>
        <dbReference type="ARBA" id="ARBA00010102"/>
    </source>
</evidence>
<dbReference type="FunFam" id="2.130.10.10:FF:000017">
    <property type="entry name" value="SEC13 homolog (S. cerevisiae)"/>
    <property type="match status" value="1"/>
</dbReference>
<dbReference type="InterPro" id="IPR001680">
    <property type="entry name" value="WD40_rpt"/>
</dbReference>
<evidence type="ECO:0000259" key="9">
    <source>
        <dbReference type="Pfam" id="PF14309"/>
    </source>
</evidence>
<keyword evidence="11" id="KW-1185">Reference proteome</keyword>
<dbReference type="GO" id="GO:0031080">
    <property type="term" value="C:nuclear pore outer ring"/>
    <property type="evidence" value="ECO:0007669"/>
    <property type="project" value="TreeGrafter"/>
</dbReference>
<dbReference type="SMART" id="SM00320">
    <property type="entry name" value="WD40"/>
    <property type="match status" value="6"/>
</dbReference>
<accession>A0A8J5VX57</accession>
<keyword evidence="5" id="KW-0653">Protein transport</keyword>
<dbReference type="Pfam" id="PF00400">
    <property type="entry name" value="WD40"/>
    <property type="match status" value="5"/>
</dbReference>
<keyword evidence="3 7" id="KW-0853">WD repeat</keyword>
<comment type="caution">
    <text evidence="10">The sequence shown here is derived from an EMBL/GenBank/DDBJ whole genome shotgun (WGS) entry which is preliminary data.</text>
</comment>
<feature type="repeat" description="WD" evidence="7">
    <location>
        <begin position="197"/>
        <end position="231"/>
    </location>
</feature>
<gene>
    <name evidence="10" type="ORF">GUJ93_ZPchr0003g16928</name>
</gene>
<dbReference type="InterPro" id="IPR037363">
    <property type="entry name" value="Sec13/Seh1_fam"/>
</dbReference>
<reference evidence="10" key="1">
    <citation type="journal article" date="2021" name="bioRxiv">
        <title>Whole Genome Assembly and Annotation of Northern Wild Rice, Zizania palustris L., Supports a Whole Genome Duplication in the Zizania Genus.</title>
        <authorList>
            <person name="Haas M."/>
            <person name="Kono T."/>
            <person name="Macchietto M."/>
            <person name="Millas R."/>
            <person name="McGilp L."/>
            <person name="Shao M."/>
            <person name="Duquette J."/>
            <person name="Hirsch C.N."/>
            <person name="Kimball J."/>
        </authorList>
    </citation>
    <scope>NUCLEOTIDE SEQUENCE</scope>
    <source>
        <tissue evidence="10">Fresh leaf tissue</tissue>
    </source>
</reference>
<evidence type="ECO:0000256" key="5">
    <source>
        <dbReference type="ARBA" id="ARBA00022927"/>
    </source>
</evidence>
<evidence type="ECO:0000313" key="10">
    <source>
        <dbReference type="EMBL" id="KAG8061639.1"/>
    </source>
</evidence>
<evidence type="ECO:0000256" key="7">
    <source>
        <dbReference type="PROSITE-ProRule" id="PRU00221"/>
    </source>
</evidence>
<name>A0A8J5VX57_ZIZPA</name>
<dbReference type="EMBL" id="JAAALK010000286">
    <property type="protein sequence ID" value="KAG8061639.1"/>
    <property type="molecule type" value="Genomic_DNA"/>
</dbReference>
<proteinExistence type="inferred from homology"/>
<dbReference type="PANTHER" id="PTHR11024">
    <property type="entry name" value="NUCLEAR PORE COMPLEX PROTEIN SEC13 / SEH1 FAMILY MEMBER"/>
    <property type="match status" value="1"/>
</dbReference>
<evidence type="ECO:0000256" key="8">
    <source>
        <dbReference type="SAM" id="MobiDB-lite"/>
    </source>
</evidence>
<keyword evidence="4" id="KW-0677">Repeat</keyword>
<evidence type="ECO:0000313" key="11">
    <source>
        <dbReference type="Proteomes" id="UP000729402"/>
    </source>
</evidence>
<reference evidence="10" key="2">
    <citation type="submission" date="2021-02" db="EMBL/GenBank/DDBJ databases">
        <authorList>
            <person name="Kimball J.A."/>
            <person name="Haas M.W."/>
            <person name="Macchietto M."/>
            <person name="Kono T."/>
            <person name="Duquette J."/>
            <person name="Shao M."/>
        </authorList>
    </citation>
    <scope>NUCLEOTIDE SEQUENCE</scope>
    <source>
        <tissue evidence="10">Fresh leaf tissue</tissue>
    </source>
</reference>
<dbReference type="AlphaFoldDB" id="A0A8J5VX57"/>
<sequence>MNRRLLFDCVNEILSVRCVYYFNAGYGSWFLGLAVLQKLTAEEIYAEMTGLKVAEEWMVDELVYKEMSSPLGSWVDFKIESYEAGSDIATDLLSSLLDEMDPFAKLIREEKKEKPSTTQPEIEEEEGEGSSRGERPALLPPPRARARKEIELDHNDTVHDSAIDYYGNCLATASSDTTVKIINIGVASTPSQLLATLSGHYGPVWRVGWAHPKFGSILASCGYDGRVIVWKEGAVGQWSQVHVFDNHKSSVNSIAWAPYELGLCLACGSSDGSISVMTMRPDGEWESATIEQAHPVGVMAVSWAPATALGSMVGSGELVQKLVSGGFDSVVKVWTSVNGSWKLESALFSDMHTDCIRDVSWAPILGLAKSTIASASEDGKVVIWTKGKEGDKWKGNVMHNFEAPAWRVSWSLTGNILSVVAGDGDVTLWKEASDGQWEKVTKVEP</sequence>
<comment type="similarity">
    <text evidence="1">Belongs to the WD repeat SEC13 family.</text>
</comment>
<keyword evidence="2" id="KW-0813">Transport</keyword>
<evidence type="ECO:0000256" key="3">
    <source>
        <dbReference type="ARBA" id="ARBA00022574"/>
    </source>
</evidence>
<dbReference type="Pfam" id="PF14309">
    <property type="entry name" value="DUF4378"/>
    <property type="match status" value="1"/>
</dbReference>
<dbReference type="OrthoDB" id="765769at2759"/>
<protein>
    <recommendedName>
        <fullName evidence="9">DUF4378 domain-containing protein</fullName>
    </recommendedName>
</protein>
<dbReference type="GO" id="GO:0006606">
    <property type="term" value="P:protein import into nucleus"/>
    <property type="evidence" value="ECO:0007669"/>
    <property type="project" value="TreeGrafter"/>
</dbReference>
<evidence type="ECO:0000256" key="2">
    <source>
        <dbReference type="ARBA" id="ARBA00022448"/>
    </source>
</evidence>
<evidence type="ECO:0000256" key="4">
    <source>
        <dbReference type="ARBA" id="ARBA00022737"/>
    </source>
</evidence>
<dbReference type="GO" id="GO:0005198">
    <property type="term" value="F:structural molecule activity"/>
    <property type="evidence" value="ECO:0007669"/>
    <property type="project" value="InterPro"/>
</dbReference>
<feature type="region of interest" description="Disordered" evidence="8">
    <location>
        <begin position="110"/>
        <end position="141"/>
    </location>
</feature>
<organism evidence="10 11">
    <name type="scientific">Zizania palustris</name>
    <name type="common">Northern wild rice</name>
    <dbReference type="NCBI Taxonomy" id="103762"/>
    <lineage>
        <taxon>Eukaryota</taxon>
        <taxon>Viridiplantae</taxon>
        <taxon>Streptophyta</taxon>
        <taxon>Embryophyta</taxon>
        <taxon>Tracheophyta</taxon>
        <taxon>Spermatophyta</taxon>
        <taxon>Magnoliopsida</taxon>
        <taxon>Liliopsida</taxon>
        <taxon>Poales</taxon>
        <taxon>Poaceae</taxon>
        <taxon>BOP clade</taxon>
        <taxon>Oryzoideae</taxon>
        <taxon>Oryzeae</taxon>
        <taxon>Zizaniinae</taxon>
        <taxon>Zizania</taxon>
    </lineage>
</organism>
<evidence type="ECO:0000256" key="6">
    <source>
        <dbReference type="ARBA" id="ARBA00060100"/>
    </source>
</evidence>
<dbReference type="GO" id="GO:0090114">
    <property type="term" value="P:COPII-coated vesicle budding"/>
    <property type="evidence" value="ECO:0007669"/>
    <property type="project" value="TreeGrafter"/>
</dbReference>
<dbReference type="PROSITE" id="PS50082">
    <property type="entry name" value="WD_REPEATS_2"/>
    <property type="match status" value="1"/>
</dbReference>
<dbReference type="GO" id="GO:0030127">
    <property type="term" value="C:COPII vesicle coat"/>
    <property type="evidence" value="ECO:0007669"/>
    <property type="project" value="TreeGrafter"/>
</dbReference>